<accession>A0A7J7LYR7</accession>
<name>A0A7J7LYR7_9MAGN</name>
<gene>
    <name evidence="2" type="ORF">GIB67_006764</name>
</gene>
<sequence length="453" mass="51546">MATLQFKDDCDSMKVGLREFDSSWTWQANELRAIGWSRDVEMEKRFSSPSVICHSFVLDADVELIECGKSFQFYTGKARVPHLDVVSPMVRKKGGQGWKTFAELIEGQSSRFSVRQMFRAVGFYLISQQAIKASLDSFSSMTGLEVNFEKSAVYFSSVNETVKLEIIEELGVNEAELPFKYLGVSLISTRLSSKHCNPLIEKMSSKVLAGAIDSFLMLADFSSLNLFSLVPMLISVVCLFYQSWLLTRSTQSVLGFSGIWHGHKSGKKSAPISWRAVCYPREGGLGINDLETWNQAAVLKLTWKIVSKQDSLWTVWVEKYLIKGRSFWLLPIPNQSSWAWRQILNSRVTAKMYVKYVIVDGQRHSLLVVSNYSWNILQHLYHNISAIVDDLPPIAVDPMRDNIFGTASTRGDFNIAEPMETIRIKKGKIHWANICWSKFNIPRQGFTTWILLK</sequence>
<dbReference type="OrthoDB" id="1938625at2759"/>
<dbReference type="PANTHER" id="PTHR33116:SF78">
    <property type="entry name" value="OS12G0587133 PROTEIN"/>
    <property type="match status" value="1"/>
</dbReference>
<dbReference type="EMBL" id="JACGCM010001879">
    <property type="protein sequence ID" value="KAF6147791.1"/>
    <property type="molecule type" value="Genomic_DNA"/>
</dbReference>
<proteinExistence type="predicted"/>
<feature type="transmembrane region" description="Helical" evidence="1">
    <location>
        <begin position="224"/>
        <end position="244"/>
    </location>
</feature>
<organism evidence="2 3">
    <name type="scientific">Kingdonia uniflora</name>
    <dbReference type="NCBI Taxonomy" id="39325"/>
    <lineage>
        <taxon>Eukaryota</taxon>
        <taxon>Viridiplantae</taxon>
        <taxon>Streptophyta</taxon>
        <taxon>Embryophyta</taxon>
        <taxon>Tracheophyta</taxon>
        <taxon>Spermatophyta</taxon>
        <taxon>Magnoliopsida</taxon>
        <taxon>Ranunculales</taxon>
        <taxon>Circaeasteraceae</taxon>
        <taxon>Kingdonia</taxon>
    </lineage>
</organism>
<comment type="caution">
    <text evidence="2">The sequence shown here is derived from an EMBL/GenBank/DDBJ whole genome shotgun (WGS) entry which is preliminary data.</text>
</comment>
<protein>
    <submittedName>
        <fullName evidence="2">Uncharacterized protein</fullName>
    </submittedName>
</protein>
<keyword evidence="3" id="KW-1185">Reference proteome</keyword>
<evidence type="ECO:0000313" key="2">
    <source>
        <dbReference type="EMBL" id="KAF6147791.1"/>
    </source>
</evidence>
<feature type="non-terminal residue" evidence="2">
    <location>
        <position position="1"/>
    </location>
</feature>
<keyword evidence="1" id="KW-1133">Transmembrane helix</keyword>
<evidence type="ECO:0000313" key="3">
    <source>
        <dbReference type="Proteomes" id="UP000541444"/>
    </source>
</evidence>
<dbReference type="AlphaFoldDB" id="A0A7J7LYR7"/>
<dbReference type="PANTHER" id="PTHR33116">
    <property type="entry name" value="REVERSE TRANSCRIPTASE ZINC-BINDING DOMAIN-CONTAINING PROTEIN-RELATED-RELATED"/>
    <property type="match status" value="1"/>
</dbReference>
<evidence type="ECO:0000256" key="1">
    <source>
        <dbReference type="SAM" id="Phobius"/>
    </source>
</evidence>
<reference evidence="2 3" key="1">
    <citation type="journal article" date="2020" name="IScience">
        <title>Genome Sequencing of the Endangered Kingdonia uniflora (Circaeasteraceae, Ranunculales) Reveals Potential Mechanisms of Evolutionary Specialization.</title>
        <authorList>
            <person name="Sun Y."/>
            <person name="Deng T."/>
            <person name="Zhang A."/>
            <person name="Moore M.J."/>
            <person name="Landis J.B."/>
            <person name="Lin N."/>
            <person name="Zhang H."/>
            <person name="Zhang X."/>
            <person name="Huang J."/>
            <person name="Zhang X."/>
            <person name="Sun H."/>
            <person name="Wang H."/>
        </authorList>
    </citation>
    <scope>NUCLEOTIDE SEQUENCE [LARGE SCALE GENOMIC DNA]</scope>
    <source>
        <strain evidence="2">TB1705</strain>
        <tissue evidence="2">Leaf</tissue>
    </source>
</reference>
<keyword evidence="1" id="KW-0472">Membrane</keyword>
<dbReference type="Proteomes" id="UP000541444">
    <property type="component" value="Unassembled WGS sequence"/>
</dbReference>
<keyword evidence="1" id="KW-0812">Transmembrane</keyword>